<dbReference type="EMBL" id="CAIJ01000381">
    <property type="protein sequence ID" value="CCI03317.1"/>
    <property type="molecule type" value="Genomic_DNA"/>
</dbReference>
<dbReference type="Pfam" id="PF26355">
    <property type="entry name" value="HTH_VMAP-M9"/>
    <property type="match status" value="1"/>
</dbReference>
<accession>I4G5V6</accession>
<evidence type="ECO:0000259" key="1">
    <source>
        <dbReference type="Pfam" id="PF26355"/>
    </source>
</evidence>
<dbReference type="InterPro" id="IPR058651">
    <property type="entry name" value="HTH_VMAP-M9"/>
</dbReference>
<evidence type="ECO:0000313" key="2">
    <source>
        <dbReference type="EMBL" id="CCI03317.1"/>
    </source>
</evidence>
<feature type="domain" description="vWA-MoxR associated protein N-terminal HTH" evidence="1">
    <location>
        <begin position="14"/>
        <end position="97"/>
    </location>
</feature>
<organism evidence="2 3">
    <name type="scientific">Microcystis aeruginosa PCC 9443</name>
    <dbReference type="NCBI Taxonomy" id="1160281"/>
    <lineage>
        <taxon>Bacteria</taxon>
        <taxon>Bacillati</taxon>
        <taxon>Cyanobacteriota</taxon>
        <taxon>Cyanophyceae</taxon>
        <taxon>Oscillatoriophycideae</taxon>
        <taxon>Chroococcales</taxon>
        <taxon>Microcystaceae</taxon>
        <taxon>Microcystis</taxon>
    </lineage>
</organism>
<reference evidence="2 3" key="1">
    <citation type="submission" date="2012-04" db="EMBL/GenBank/DDBJ databases">
        <authorList>
            <person name="Genoscope - CEA"/>
        </authorList>
    </citation>
    <scope>NUCLEOTIDE SEQUENCE [LARGE SCALE GENOMIC DNA]</scope>
    <source>
        <strain evidence="2 3">9443</strain>
    </source>
</reference>
<name>I4G5V6_MICAE</name>
<protein>
    <recommendedName>
        <fullName evidence="1">vWA-MoxR associated protein N-terminal HTH domain-containing protein</fullName>
    </recommendedName>
</protein>
<gene>
    <name evidence="2" type="ORF">MICAC_4410010</name>
</gene>
<sequence length="181" mass="20295">MTGRDCHGISDTGMNPQELAGYLDELIFSSTGKHIDSLQLAILKGVLNGQKYADIAKEYNCSTGHAKDEAYKLWQLLSDTLGEDINKSNFRATIERIIAKNSQFVGNIKIEKLNLCSGSFRDIENNNELIPDDKVFIDSIQKKTKRDTIPRLVKLGLTSEQIAEALDLPILEVRKIRDSQK</sequence>
<evidence type="ECO:0000313" key="3">
    <source>
        <dbReference type="Proteomes" id="UP000003480"/>
    </source>
</evidence>
<comment type="caution">
    <text evidence="2">The sequence shown here is derived from an EMBL/GenBank/DDBJ whole genome shotgun (WGS) entry which is preliminary data.</text>
</comment>
<dbReference type="Proteomes" id="UP000003480">
    <property type="component" value="Unassembled WGS sequence"/>
</dbReference>
<dbReference type="AlphaFoldDB" id="I4G5V6"/>
<dbReference type="HOGENOM" id="CLU_130916_0_0_3"/>
<dbReference type="RefSeq" id="WP_002769227.1">
    <property type="nucleotide sequence ID" value="NZ_HE972994.1"/>
</dbReference>
<proteinExistence type="predicted"/>